<evidence type="ECO:0000256" key="5">
    <source>
        <dbReference type="ARBA" id="ARBA00023136"/>
    </source>
</evidence>
<comment type="subcellular location">
    <subcellularLocation>
        <location evidence="1">Membrane</location>
        <topology evidence="1">Multi-pass membrane protein</topology>
    </subcellularLocation>
</comment>
<feature type="transmembrane region" description="Helical" evidence="6">
    <location>
        <begin position="107"/>
        <end position="128"/>
    </location>
</feature>
<comment type="caution">
    <text evidence="7">The sequence shown here is derived from an EMBL/GenBank/DDBJ whole genome shotgun (WGS) entry which is preliminary data.</text>
</comment>
<keyword evidence="4 6" id="KW-1133">Transmembrane helix</keyword>
<dbReference type="InterPro" id="IPR051611">
    <property type="entry name" value="ECF_transporter_component"/>
</dbReference>
<evidence type="ECO:0000313" key="7">
    <source>
        <dbReference type="EMBL" id="HIU29980.1"/>
    </source>
</evidence>
<gene>
    <name evidence="7" type="ORF">IAD50_06770</name>
</gene>
<organism evidence="7 8">
    <name type="scientific">Candidatus Egerieisoma faecipullorum</name>
    <dbReference type="NCBI Taxonomy" id="2840963"/>
    <lineage>
        <taxon>Bacteria</taxon>
        <taxon>Bacillati</taxon>
        <taxon>Bacillota</taxon>
        <taxon>Clostridia</taxon>
        <taxon>Eubacteriales</taxon>
        <taxon>Clostridiaceae</taxon>
        <taxon>Clostridiaceae incertae sedis</taxon>
        <taxon>Candidatus Egerieisoma</taxon>
    </lineage>
</organism>
<evidence type="ECO:0000256" key="4">
    <source>
        <dbReference type="ARBA" id="ARBA00022989"/>
    </source>
</evidence>
<sequence length="265" mass="29837">MRIAIGQYVPGTSALHRADPRTKFVLTFAYMVVVMIADNYAAYLAAALYLGAAYVCARINVGKILRSLRPLIIMMVLTALLNLFFYRGTTVWIEIWKITIYKESALFALRMVLRIVLLVLGSSVLTYTTTSVMLTDGLESLFSPLKKIRFPVHEIAMMMSIALRFIPTFMDETDRIMKAQLARGSDFDSKNLISKIKSYIPILIPLFISAWRKAEELATAMNARCYRGGEGRTKFKVLKFTYIDLILVIITAALLAAVVLANHFV</sequence>
<reference evidence="7" key="2">
    <citation type="journal article" date="2021" name="PeerJ">
        <title>Extensive microbial diversity within the chicken gut microbiome revealed by metagenomics and culture.</title>
        <authorList>
            <person name="Gilroy R."/>
            <person name="Ravi A."/>
            <person name="Getino M."/>
            <person name="Pursley I."/>
            <person name="Horton D.L."/>
            <person name="Alikhan N.F."/>
            <person name="Baker D."/>
            <person name="Gharbi K."/>
            <person name="Hall N."/>
            <person name="Watson M."/>
            <person name="Adriaenssens E.M."/>
            <person name="Foster-Nyarko E."/>
            <person name="Jarju S."/>
            <person name="Secka A."/>
            <person name="Antonio M."/>
            <person name="Oren A."/>
            <person name="Chaudhuri R.R."/>
            <person name="La Ragione R."/>
            <person name="Hildebrand F."/>
            <person name="Pallen M.J."/>
        </authorList>
    </citation>
    <scope>NUCLEOTIDE SEQUENCE</scope>
    <source>
        <strain evidence="7">CHK195-4489</strain>
    </source>
</reference>
<keyword evidence="3 6" id="KW-0812">Transmembrane</keyword>
<dbReference type="CDD" id="cd16914">
    <property type="entry name" value="EcfT"/>
    <property type="match status" value="1"/>
</dbReference>
<feature type="transmembrane region" description="Helical" evidence="6">
    <location>
        <begin position="67"/>
        <end position="86"/>
    </location>
</feature>
<name>A0A9D1IAP8_9CLOT</name>
<dbReference type="Proteomes" id="UP000824089">
    <property type="component" value="Unassembled WGS sequence"/>
</dbReference>
<proteinExistence type="predicted"/>
<feature type="transmembrane region" description="Helical" evidence="6">
    <location>
        <begin position="24"/>
        <end position="55"/>
    </location>
</feature>
<reference evidence="7" key="1">
    <citation type="submission" date="2020-10" db="EMBL/GenBank/DDBJ databases">
        <authorList>
            <person name="Gilroy R."/>
        </authorList>
    </citation>
    <scope>NUCLEOTIDE SEQUENCE</scope>
    <source>
        <strain evidence="7">CHK195-4489</strain>
    </source>
</reference>
<dbReference type="GO" id="GO:0005886">
    <property type="term" value="C:plasma membrane"/>
    <property type="evidence" value="ECO:0007669"/>
    <property type="project" value="UniProtKB-ARBA"/>
</dbReference>
<protein>
    <submittedName>
        <fullName evidence="7">Energy-coupling factor transporter transmembrane protein EcfT</fullName>
    </submittedName>
</protein>
<dbReference type="Pfam" id="PF02361">
    <property type="entry name" value="CbiQ"/>
    <property type="match status" value="1"/>
</dbReference>
<evidence type="ECO:0000256" key="3">
    <source>
        <dbReference type="ARBA" id="ARBA00022692"/>
    </source>
</evidence>
<evidence type="ECO:0000313" key="8">
    <source>
        <dbReference type="Proteomes" id="UP000824089"/>
    </source>
</evidence>
<feature type="transmembrane region" description="Helical" evidence="6">
    <location>
        <begin position="242"/>
        <end position="264"/>
    </location>
</feature>
<dbReference type="PANTHER" id="PTHR34857">
    <property type="entry name" value="SLL0384 PROTEIN"/>
    <property type="match status" value="1"/>
</dbReference>
<dbReference type="PANTHER" id="PTHR34857:SF2">
    <property type="entry name" value="SLL0384 PROTEIN"/>
    <property type="match status" value="1"/>
</dbReference>
<dbReference type="InterPro" id="IPR003339">
    <property type="entry name" value="ABC/ECF_trnsptr_transmembrane"/>
</dbReference>
<evidence type="ECO:0000256" key="1">
    <source>
        <dbReference type="ARBA" id="ARBA00004141"/>
    </source>
</evidence>
<evidence type="ECO:0000256" key="6">
    <source>
        <dbReference type="SAM" id="Phobius"/>
    </source>
</evidence>
<keyword evidence="5 6" id="KW-0472">Membrane</keyword>
<keyword evidence="2" id="KW-1003">Cell membrane</keyword>
<dbReference type="AlphaFoldDB" id="A0A9D1IAP8"/>
<accession>A0A9D1IAP8</accession>
<evidence type="ECO:0000256" key="2">
    <source>
        <dbReference type="ARBA" id="ARBA00022475"/>
    </source>
</evidence>
<dbReference type="EMBL" id="DVMM01000140">
    <property type="protein sequence ID" value="HIU29980.1"/>
    <property type="molecule type" value="Genomic_DNA"/>
</dbReference>
<feature type="transmembrane region" description="Helical" evidence="6">
    <location>
        <begin position="148"/>
        <end position="166"/>
    </location>
</feature>